<dbReference type="EMBL" id="CP113797">
    <property type="protein sequence ID" value="WAL60022.1"/>
    <property type="molecule type" value="Genomic_DNA"/>
</dbReference>
<gene>
    <name evidence="1" type="ORF">OXH18_23090</name>
</gene>
<dbReference type="Proteomes" id="UP001163152">
    <property type="component" value="Chromosome"/>
</dbReference>
<evidence type="ECO:0000313" key="1">
    <source>
        <dbReference type="EMBL" id="WAL60022.1"/>
    </source>
</evidence>
<dbReference type="Gene3D" id="3.40.50.300">
    <property type="entry name" value="P-loop containing nucleotide triphosphate hydrolases"/>
    <property type="match status" value="1"/>
</dbReference>
<dbReference type="RefSeq" id="WP_268609853.1">
    <property type="nucleotide sequence ID" value="NZ_CP113797.1"/>
</dbReference>
<dbReference type="KEGG" id="tsin:OXH18_23090"/>
<proteinExistence type="predicted"/>
<dbReference type="SUPFAM" id="SSF52540">
    <property type="entry name" value="P-loop containing nucleoside triphosphate hydrolases"/>
    <property type="match status" value="1"/>
</dbReference>
<evidence type="ECO:0000313" key="2">
    <source>
        <dbReference type="Proteomes" id="UP001163152"/>
    </source>
</evidence>
<dbReference type="InterPro" id="IPR027417">
    <property type="entry name" value="P-loop_NTPase"/>
</dbReference>
<name>A0A9E8ZBY2_9CYAN</name>
<protein>
    <submittedName>
        <fullName evidence="1">AAA-like domain-containing protein</fullName>
    </submittedName>
</protein>
<keyword evidence="2" id="KW-1185">Reference proteome</keyword>
<organism evidence="1 2">
    <name type="scientific">Thermocoleostomius sinensis A174</name>
    <dbReference type="NCBI Taxonomy" id="2016057"/>
    <lineage>
        <taxon>Bacteria</taxon>
        <taxon>Bacillati</taxon>
        <taxon>Cyanobacteriota</taxon>
        <taxon>Cyanophyceae</taxon>
        <taxon>Oculatellales</taxon>
        <taxon>Oculatellaceae</taxon>
        <taxon>Thermocoleostomius</taxon>
    </lineage>
</organism>
<dbReference type="AlphaFoldDB" id="A0A9E8ZBY2"/>
<reference evidence="1" key="1">
    <citation type="submission" date="2022-12" db="EMBL/GenBank/DDBJ databases">
        <title>Polyphasic identification of a Novel Hot-Spring Cyanobacterium Ocullathermofonsia sinensis gen nov. sp. nov. and Genomic Insights on its Adaptations to the Thermal Habitat.</title>
        <authorList>
            <person name="Daroch M."/>
            <person name="Tang J."/>
            <person name="Jiang Y."/>
        </authorList>
    </citation>
    <scope>NUCLEOTIDE SEQUENCE</scope>
    <source>
        <strain evidence="1">PKUAC-SCTA174</strain>
    </source>
</reference>
<dbReference type="Pfam" id="PF14516">
    <property type="entry name" value="AAA_35"/>
    <property type="match status" value="1"/>
</dbReference>
<sequence>MTFPMEMKYQIGGSLRNNDPTYVVRQADDQLYHALKRGEFCYVLNSRQMGKSSLLQRTSDRLQKEGFACVYLDMTQFAGEAVTPMQWYRGIVTTLYYTLNLTESFNLQSWWAKQQHLSFVQQLHQFIETKVLPSIQAQRLFIFIDEIDSLLHLQFSLNDFFAWIDYCYQQRADNSVFNRLDFAVFGVATPTDLVASGQNTLFESGTAIELHEFQLHEATPLIRQLEPYINRPEAVFQEILYWTQGQPFLTQKLCQLALQAAWSTTEKGVSLVPGTEAFWVEQIVRSHVIQHWELHDDPEHLRTIRDRLLANKQYNISLLELYQQVLLSESFSSFAAVPLDGSSKQEQLFLTGLVTKRCGYLCTKNPIYRSVFDVEWISKQFNCLYALAC</sequence>
<accession>A0A9E8ZBY2</accession>